<evidence type="ECO:0000313" key="1">
    <source>
        <dbReference type="EMBL" id="MFD0988462.1"/>
    </source>
</evidence>
<keyword evidence="2" id="KW-1185">Reference proteome</keyword>
<evidence type="ECO:0000313" key="2">
    <source>
        <dbReference type="Proteomes" id="UP001597061"/>
    </source>
</evidence>
<reference evidence="2" key="1">
    <citation type="journal article" date="2019" name="Int. J. Syst. Evol. Microbiol.">
        <title>The Global Catalogue of Microorganisms (GCM) 10K type strain sequencing project: providing services to taxonomists for standard genome sequencing and annotation.</title>
        <authorList>
            <consortium name="The Broad Institute Genomics Platform"/>
            <consortium name="The Broad Institute Genome Sequencing Center for Infectious Disease"/>
            <person name="Wu L."/>
            <person name="Ma J."/>
        </authorList>
    </citation>
    <scope>NUCLEOTIDE SEQUENCE [LARGE SCALE GENOMIC DNA]</scope>
    <source>
        <strain evidence="2">CCUG 62414</strain>
    </source>
</reference>
<organism evidence="1 2">
    <name type="scientific">Mariniflexile jejuense</name>
    <dbReference type="NCBI Taxonomy" id="1173582"/>
    <lineage>
        <taxon>Bacteria</taxon>
        <taxon>Pseudomonadati</taxon>
        <taxon>Bacteroidota</taxon>
        <taxon>Flavobacteriia</taxon>
        <taxon>Flavobacteriales</taxon>
        <taxon>Flavobacteriaceae</taxon>
        <taxon>Mariniflexile</taxon>
    </lineage>
</organism>
<sequence length="114" mass="13267">MNIKVVDIKNRGDLKKERIVIRALSNIDIGYYIVFLTKMTGEKSFSSNPKEVFWFPDKEIDKDDLIVLYTKKGEKSIKENESGTTTHFFYWDLESPIFEDDKSHAVVIEANGWT</sequence>
<protein>
    <submittedName>
        <fullName evidence="1">Uncharacterized protein</fullName>
    </submittedName>
</protein>
<dbReference type="EMBL" id="JBHTJI010000001">
    <property type="protein sequence ID" value="MFD0988462.1"/>
    <property type="molecule type" value="Genomic_DNA"/>
</dbReference>
<name>A0ABW3JDB6_9FLAO</name>
<comment type="caution">
    <text evidence="1">The sequence shown here is derived from an EMBL/GenBank/DDBJ whole genome shotgun (WGS) entry which is preliminary data.</text>
</comment>
<dbReference type="RefSeq" id="WP_379924016.1">
    <property type="nucleotide sequence ID" value="NZ_JBHTJI010000001.1"/>
</dbReference>
<gene>
    <name evidence="1" type="ORF">ACFQ1R_00005</name>
</gene>
<dbReference type="Proteomes" id="UP001597061">
    <property type="component" value="Unassembled WGS sequence"/>
</dbReference>
<accession>A0ABW3JDB6</accession>
<proteinExistence type="predicted"/>